<dbReference type="AlphaFoldDB" id="A0A251YLD1"/>
<dbReference type="OrthoDB" id="3265533at2"/>
<feature type="region of interest" description="Disordered" evidence="1">
    <location>
        <begin position="248"/>
        <end position="267"/>
    </location>
</feature>
<keyword evidence="5" id="KW-1185">Reference proteome</keyword>
<comment type="caution">
    <text evidence="4">The sequence shown here is derived from an EMBL/GenBank/DDBJ whole genome shotgun (WGS) entry which is preliminary data.</text>
</comment>
<feature type="compositionally biased region" description="Low complexity" evidence="1">
    <location>
        <begin position="297"/>
        <end position="315"/>
    </location>
</feature>
<name>A0A251YLD1_9MICO</name>
<organism evidence="4 5">
    <name type="scientific">Clavibacter michiganensis</name>
    <dbReference type="NCBI Taxonomy" id="28447"/>
    <lineage>
        <taxon>Bacteria</taxon>
        <taxon>Bacillati</taxon>
        <taxon>Actinomycetota</taxon>
        <taxon>Actinomycetes</taxon>
        <taxon>Micrococcales</taxon>
        <taxon>Microbacteriaceae</taxon>
        <taxon>Clavibacter</taxon>
    </lineage>
</organism>
<feature type="transmembrane region" description="Helical" evidence="2">
    <location>
        <begin position="195"/>
        <end position="218"/>
    </location>
</feature>
<gene>
    <name evidence="4" type="ORF">BFL37_08495</name>
</gene>
<dbReference type="EMBL" id="MDJZ01000015">
    <property type="protein sequence ID" value="OUE24828.1"/>
    <property type="molecule type" value="Genomic_DNA"/>
</dbReference>
<dbReference type="Pfam" id="PF26366">
    <property type="entry name" value="DUF8094"/>
    <property type="match status" value="1"/>
</dbReference>
<feature type="transmembrane region" description="Helical" evidence="2">
    <location>
        <begin position="271"/>
        <end position="291"/>
    </location>
</feature>
<evidence type="ECO:0000256" key="1">
    <source>
        <dbReference type="SAM" id="MobiDB-lite"/>
    </source>
</evidence>
<dbReference type="Proteomes" id="UP000195101">
    <property type="component" value="Unassembled WGS sequence"/>
</dbReference>
<evidence type="ECO:0000313" key="5">
    <source>
        <dbReference type="Proteomes" id="UP000195101"/>
    </source>
</evidence>
<evidence type="ECO:0000313" key="4">
    <source>
        <dbReference type="EMBL" id="OUE24828.1"/>
    </source>
</evidence>
<keyword evidence="2" id="KW-0472">Membrane</keyword>
<sequence length="622" mass="63874">MRFVLAIATFVVAALMIGLGIAQHTFLAGPDRITASTSSAGDAAYTVISGETLNAHPGLQDTVARGDGEVFAAYGPTTDVEAWVGTSPYTRVAMDDQGGLTSQVVEPEAATPTPAPTPSADSSGSDASGTAAEAAPTVTDPRGSDLWLSEQTGQGEVSLSTRLPDDVSLILATDGQAAAPADIELSWPSEGESPWVVPLVVGGIALLVLGLVLYLLALRHLRRSRGPRRNLPPRGGPRVPRIGPAARRAALTAGSGTAPAQPRGRGRRSRIALPVLVVTGLALSGCTVQGAPADLAAGAGSAGSTATPTPSSSLDAAREAEDADPPVVTQDQAERIVSRVSEVATAADQALDAEQLTSRFAGPALQERTSDYQVRKAKPDIAAVPAIPAGDLQLTLPQATVAWPRTIAAVVKDPDADDAPTLSLTLVQDSPRENYHVLYAMPISTTAALPDVAPAAIGAARLAPDVKLLAVQPDQLSAAYADLLDKGDQSQYADLFDATDDGVRAQDAKRKVDFPASIGETGTVEFSATANPATPVAMSTVESGALVSVTVDLGIVAKPTAEGAKVNANPEVQAITGLTDSAKGFDTVRTAQMLMYVPPVNSGEKIRLYASSTHITSAKELP</sequence>
<keyword evidence="2" id="KW-1133">Transmembrane helix</keyword>
<evidence type="ECO:0000259" key="3">
    <source>
        <dbReference type="Pfam" id="PF26366"/>
    </source>
</evidence>
<feature type="domain" description="DUF8094" evidence="3">
    <location>
        <begin position="326"/>
        <end position="619"/>
    </location>
</feature>
<proteinExistence type="predicted"/>
<feature type="region of interest" description="Disordered" evidence="1">
    <location>
        <begin position="297"/>
        <end position="330"/>
    </location>
</feature>
<feature type="region of interest" description="Disordered" evidence="1">
    <location>
        <begin position="107"/>
        <end position="159"/>
    </location>
</feature>
<accession>A0A251YLD1</accession>
<dbReference type="InterPro" id="IPR058407">
    <property type="entry name" value="DUF8094"/>
</dbReference>
<evidence type="ECO:0000256" key="2">
    <source>
        <dbReference type="SAM" id="Phobius"/>
    </source>
</evidence>
<feature type="compositionally biased region" description="Low complexity" evidence="1">
    <location>
        <begin position="107"/>
        <end position="137"/>
    </location>
</feature>
<feature type="compositionally biased region" description="Polar residues" evidence="1">
    <location>
        <begin position="149"/>
        <end position="159"/>
    </location>
</feature>
<protein>
    <recommendedName>
        <fullName evidence="3">DUF8094 domain-containing protein</fullName>
    </recommendedName>
</protein>
<reference evidence="4 5" key="1">
    <citation type="submission" date="2016-08" db="EMBL/GenBank/DDBJ databases">
        <title>Genome sequence of Clavibacter michiganensis spp strain CFBP8019.</title>
        <authorList>
            <person name="Thapa S.P."/>
            <person name="Coaker G."/>
            <person name="Jacques M.-A."/>
        </authorList>
    </citation>
    <scope>NUCLEOTIDE SEQUENCE [LARGE SCALE GENOMIC DNA]</scope>
    <source>
        <strain evidence="4">CFBP8019</strain>
    </source>
</reference>
<keyword evidence="2" id="KW-0812">Transmembrane</keyword>
<dbReference type="RefSeq" id="WP_086514695.1">
    <property type="nucleotide sequence ID" value="NZ_MDJZ01000015.1"/>
</dbReference>